<protein>
    <submittedName>
        <fullName evidence="2">Uncharacterized protein</fullName>
    </submittedName>
</protein>
<sequence length="620" mass="67124">MASTSTPPSAGRMKPITTAQLCKMRDLIAANEHPAIVALKASRNGTGVGVTRSLLGELSAALDGYGCDVNDESLILKDALEKRVRAEITKIERLDRVRIILESELGQDSPYVSPAETDEEYADEDEARPEPEQANLEDTQDKLTQLGLNDKAEDEAKDQADKGKDTGEAKGEGKEKAKAKGAGRRQRKVVEVKIRRGDPCPIKLRFLRYHGEPTSCARPGCGAVLSGGEEGTAVAEQFKDRWAHEACWKQKTPQAPELPCFGRTPFYSRFPGVCDICNLQLQGSVCVAARSWPTKQLYCKSCTVAMFDSFAPQQQPTMLARLCIQLQRPAAPAAKSLAPRASMQQPNQGPAASPAPHGPNASAPTGPPPASELAAKPTAPAPAEPATAAAGSRGPVESGAEGYRFSVDWMTPHAHVWREHVVSRLGGRPGLRALEIGCWEGRSAVWLLQHVASHPSARLVCVDPFDKLYPQFKANREAFEHNLAASGQRHRVTHMHMESRRALPRLLLAAEGAAEGAAAGADESAPGAGSGSGSEAQLFDLIYIDGSHMRADVLSDAVMSWQLLKVGGVLVFDDYEWDQYTDNLVCHPRQAVDAFLQVFAHQLRLVSKGYQVMVERVLEP</sequence>
<dbReference type="AlphaFoldDB" id="A0A835YNQ2"/>
<gene>
    <name evidence="2" type="ORF">HYH03_000897</name>
</gene>
<dbReference type="Pfam" id="PF13578">
    <property type="entry name" value="Methyltransf_24"/>
    <property type="match status" value="1"/>
</dbReference>
<accession>A0A835YNQ2</accession>
<dbReference type="Gene3D" id="3.40.50.150">
    <property type="entry name" value="Vaccinia Virus protein VP39"/>
    <property type="match status" value="1"/>
</dbReference>
<evidence type="ECO:0000256" key="1">
    <source>
        <dbReference type="SAM" id="MobiDB-lite"/>
    </source>
</evidence>
<feature type="region of interest" description="Disordered" evidence="1">
    <location>
        <begin position="334"/>
        <end position="397"/>
    </location>
</feature>
<comment type="caution">
    <text evidence="2">The sequence shown here is derived from an EMBL/GenBank/DDBJ whole genome shotgun (WGS) entry which is preliminary data.</text>
</comment>
<reference evidence="2" key="1">
    <citation type="journal article" date="2020" name="bioRxiv">
        <title>Comparative genomics of Chlamydomonas.</title>
        <authorList>
            <person name="Craig R.J."/>
            <person name="Hasan A.R."/>
            <person name="Ness R.W."/>
            <person name="Keightley P.D."/>
        </authorList>
    </citation>
    <scope>NUCLEOTIDE SEQUENCE</scope>
    <source>
        <strain evidence="2">CCAP 11/70</strain>
    </source>
</reference>
<dbReference type="Proteomes" id="UP000612055">
    <property type="component" value="Unassembled WGS sequence"/>
</dbReference>
<name>A0A835YNQ2_9CHLO</name>
<dbReference type="InterPro" id="IPR029063">
    <property type="entry name" value="SAM-dependent_MTases_sf"/>
</dbReference>
<feature type="compositionally biased region" description="Acidic residues" evidence="1">
    <location>
        <begin position="116"/>
        <end position="127"/>
    </location>
</feature>
<feature type="compositionally biased region" description="Basic and acidic residues" evidence="1">
    <location>
        <begin position="157"/>
        <end position="178"/>
    </location>
</feature>
<organism evidence="2 3">
    <name type="scientific">Edaphochlamys debaryana</name>
    <dbReference type="NCBI Taxonomy" id="47281"/>
    <lineage>
        <taxon>Eukaryota</taxon>
        <taxon>Viridiplantae</taxon>
        <taxon>Chlorophyta</taxon>
        <taxon>core chlorophytes</taxon>
        <taxon>Chlorophyceae</taxon>
        <taxon>CS clade</taxon>
        <taxon>Chlamydomonadales</taxon>
        <taxon>Chlamydomonadales incertae sedis</taxon>
        <taxon>Edaphochlamys</taxon>
    </lineage>
</organism>
<dbReference type="SUPFAM" id="SSF53335">
    <property type="entry name" value="S-adenosyl-L-methionine-dependent methyltransferases"/>
    <property type="match status" value="1"/>
</dbReference>
<keyword evidence="3" id="KW-1185">Reference proteome</keyword>
<dbReference type="EMBL" id="JAEHOE010000002">
    <property type="protein sequence ID" value="KAG2501079.1"/>
    <property type="molecule type" value="Genomic_DNA"/>
</dbReference>
<feature type="region of interest" description="Disordered" evidence="1">
    <location>
        <begin position="108"/>
        <end position="188"/>
    </location>
</feature>
<proteinExistence type="predicted"/>
<evidence type="ECO:0000313" key="3">
    <source>
        <dbReference type="Proteomes" id="UP000612055"/>
    </source>
</evidence>
<dbReference type="OrthoDB" id="541377at2759"/>
<evidence type="ECO:0000313" key="2">
    <source>
        <dbReference type="EMBL" id="KAG2501079.1"/>
    </source>
</evidence>